<dbReference type="InterPro" id="IPR033916">
    <property type="entry name" value="ML_Npc2-like"/>
</dbReference>
<evidence type="ECO:0000259" key="7">
    <source>
        <dbReference type="SMART" id="SM00737"/>
    </source>
</evidence>
<organism evidence="8 9">
    <name type="scientific">Folsomia candida</name>
    <name type="common">Springtail</name>
    <dbReference type="NCBI Taxonomy" id="158441"/>
    <lineage>
        <taxon>Eukaryota</taxon>
        <taxon>Metazoa</taxon>
        <taxon>Ecdysozoa</taxon>
        <taxon>Arthropoda</taxon>
        <taxon>Hexapoda</taxon>
        <taxon>Collembola</taxon>
        <taxon>Entomobryomorpha</taxon>
        <taxon>Isotomoidea</taxon>
        <taxon>Isotomidae</taxon>
        <taxon>Proisotominae</taxon>
        <taxon>Folsomia</taxon>
    </lineage>
</organism>
<dbReference type="SMART" id="SM00737">
    <property type="entry name" value="ML"/>
    <property type="match status" value="1"/>
</dbReference>
<keyword evidence="5" id="KW-1015">Disulfide bond</keyword>
<keyword evidence="3" id="KW-0964">Secreted</keyword>
<feature type="domain" description="MD-2-related lipid-recognition" evidence="7">
    <location>
        <begin position="20"/>
        <end position="157"/>
    </location>
</feature>
<protein>
    <submittedName>
        <fullName evidence="8">Ecdysteroid-regulated 16 kDa protein</fullName>
    </submittedName>
</protein>
<evidence type="ECO:0000313" key="8">
    <source>
        <dbReference type="EMBL" id="OXA52534.1"/>
    </source>
</evidence>
<dbReference type="FunFam" id="2.60.40.770:FF:000001">
    <property type="entry name" value="NPC intracellular cholesterol transporter 2"/>
    <property type="match status" value="1"/>
</dbReference>
<evidence type="ECO:0000256" key="4">
    <source>
        <dbReference type="ARBA" id="ARBA00022729"/>
    </source>
</evidence>
<dbReference type="GO" id="GO:0005576">
    <property type="term" value="C:extracellular region"/>
    <property type="evidence" value="ECO:0007669"/>
    <property type="project" value="UniProtKB-SubCell"/>
</dbReference>
<dbReference type="Pfam" id="PF02221">
    <property type="entry name" value="E1_DerP2_DerF2"/>
    <property type="match status" value="1"/>
</dbReference>
<dbReference type="Gene3D" id="2.60.40.770">
    <property type="match status" value="1"/>
</dbReference>
<evidence type="ECO:0000256" key="5">
    <source>
        <dbReference type="ARBA" id="ARBA00023157"/>
    </source>
</evidence>
<dbReference type="CDD" id="cd00916">
    <property type="entry name" value="Npc2_like"/>
    <property type="match status" value="1"/>
</dbReference>
<feature type="signal peptide" evidence="6">
    <location>
        <begin position="1"/>
        <end position="17"/>
    </location>
</feature>
<evidence type="ECO:0000256" key="1">
    <source>
        <dbReference type="ARBA" id="ARBA00004613"/>
    </source>
</evidence>
<dbReference type="GO" id="GO:0032934">
    <property type="term" value="F:sterol binding"/>
    <property type="evidence" value="ECO:0007669"/>
    <property type="project" value="InterPro"/>
</dbReference>
<dbReference type="PANTHER" id="PTHR11306">
    <property type="entry name" value="NIEMANN PICK TYPE C2 PROTEIN NPC2-RELATED"/>
    <property type="match status" value="1"/>
</dbReference>
<dbReference type="STRING" id="158441.A0A226E658"/>
<keyword evidence="4 6" id="KW-0732">Signal</keyword>
<sequence>MFKSVGVALLCCVLASAIHVDKCKDGVAARGGSNGLGSIQDVRVTDCAESPCKLRKGSEATIEFDFTPDKTYEKLTTQVFGGIGIVRVPFREVHGMDACKDIKRKSDGKKGCPIEPNEVYTYSNSFPILKSYPAVSVSVQYGLNDNKTPVVCFTLPAKISN</sequence>
<accession>A0A226E658</accession>
<evidence type="ECO:0000313" key="9">
    <source>
        <dbReference type="Proteomes" id="UP000198287"/>
    </source>
</evidence>
<gene>
    <name evidence="8" type="ORF">Fcan01_11914</name>
</gene>
<evidence type="ECO:0000256" key="2">
    <source>
        <dbReference type="ARBA" id="ARBA00006370"/>
    </source>
</evidence>
<name>A0A226E658_FOLCA</name>
<feature type="chain" id="PRO_5012240254" evidence="6">
    <location>
        <begin position="18"/>
        <end position="161"/>
    </location>
</feature>
<reference evidence="8 9" key="1">
    <citation type="submission" date="2015-12" db="EMBL/GenBank/DDBJ databases">
        <title>The genome of Folsomia candida.</title>
        <authorList>
            <person name="Faddeeva A."/>
            <person name="Derks M.F."/>
            <person name="Anvar Y."/>
            <person name="Smit S."/>
            <person name="Van Straalen N."/>
            <person name="Roelofs D."/>
        </authorList>
    </citation>
    <scope>NUCLEOTIDE SEQUENCE [LARGE SCALE GENOMIC DNA]</scope>
    <source>
        <strain evidence="8 9">VU population</strain>
        <tissue evidence="8">Whole body</tissue>
    </source>
</reference>
<dbReference type="PANTHER" id="PTHR11306:SF68">
    <property type="entry name" value="NPC INTRACELLULAR CHOLESTEROL TRANSPORTER 2"/>
    <property type="match status" value="1"/>
</dbReference>
<dbReference type="OMA" id="EASIMMK"/>
<dbReference type="Proteomes" id="UP000198287">
    <property type="component" value="Unassembled WGS sequence"/>
</dbReference>
<dbReference type="GO" id="GO:0032367">
    <property type="term" value="P:intracellular cholesterol transport"/>
    <property type="evidence" value="ECO:0007669"/>
    <property type="project" value="InterPro"/>
</dbReference>
<dbReference type="SUPFAM" id="SSF81296">
    <property type="entry name" value="E set domains"/>
    <property type="match status" value="1"/>
</dbReference>
<dbReference type="InterPro" id="IPR003172">
    <property type="entry name" value="ML_dom"/>
</dbReference>
<proteinExistence type="inferred from homology"/>
<comment type="caution">
    <text evidence="8">The sequence shown here is derived from an EMBL/GenBank/DDBJ whole genome shotgun (WGS) entry which is preliminary data.</text>
</comment>
<dbReference type="EMBL" id="LNIX01000006">
    <property type="protein sequence ID" value="OXA52534.1"/>
    <property type="molecule type" value="Genomic_DNA"/>
</dbReference>
<dbReference type="InterPro" id="IPR014756">
    <property type="entry name" value="Ig_E-set"/>
</dbReference>
<keyword evidence="9" id="KW-1185">Reference proteome</keyword>
<dbReference type="InterPro" id="IPR039670">
    <property type="entry name" value="NPC2-like"/>
</dbReference>
<comment type="similarity">
    <text evidence="2">Belongs to the NPC2 family.</text>
</comment>
<dbReference type="AlphaFoldDB" id="A0A226E658"/>
<comment type="subcellular location">
    <subcellularLocation>
        <location evidence="1">Secreted</location>
    </subcellularLocation>
</comment>
<evidence type="ECO:0000256" key="6">
    <source>
        <dbReference type="SAM" id="SignalP"/>
    </source>
</evidence>
<evidence type="ECO:0000256" key="3">
    <source>
        <dbReference type="ARBA" id="ARBA00022525"/>
    </source>
</evidence>
<dbReference type="OrthoDB" id="6332846at2759"/>